<dbReference type="RefSeq" id="WP_131906273.1">
    <property type="nucleotide sequence ID" value="NZ_BAAAFU010000006.1"/>
</dbReference>
<evidence type="ECO:0000313" key="2">
    <source>
        <dbReference type="EMBL" id="TCJ84525.1"/>
    </source>
</evidence>
<dbReference type="GO" id="GO:0055085">
    <property type="term" value="P:transmembrane transport"/>
    <property type="evidence" value="ECO:0007669"/>
    <property type="project" value="TreeGrafter"/>
</dbReference>
<dbReference type="PANTHER" id="PTHR36920">
    <property type="match status" value="1"/>
</dbReference>
<dbReference type="Proteomes" id="UP000294887">
    <property type="component" value="Unassembled WGS sequence"/>
</dbReference>
<keyword evidence="1" id="KW-0732">Signal</keyword>
<dbReference type="PANTHER" id="PTHR36920:SF1">
    <property type="entry name" value="OUTER MEMBRANE PROTEIN W"/>
    <property type="match status" value="1"/>
</dbReference>
<dbReference type="SUPFAM" id="SSF56925">
    <property type="entry name" value="OMPA-like"/>
    <property type="match status" value="1"/>
</dbReference>
<protein>
    <submittedName>
        <fullName evidence="2">Outer membrane protein</fullName>
    </submittedName>
</protein>
<name>A0A4V2P865_9GAMM</name>
<organism evidence="2 3">
    <name type="scientific">Cocleimonas flava</name>
    <dbReference type="NCBI Taxonomy" id="634765"/>
    <lineage>
        <taxon>Bacteria</taxon>
        <taxon>Pseudomonadati</taxon>
        <taxon>Pseudomonadota</taxon>
        <taxon>Gammaproteobacteria</taxon>
        <taxon>Thiotrichales</taxon>
        <taxon>Thiotrichaceae</taxon>
        <taxon>Cocleimonas</taxon>
    </lineage>
</organism>
<feature type="signal peptide" evidence="1">
    <location>
        <begin position="1"/>
        <end position="24"/>
    </location>
</feature>
<gene>
    <name evidence="2" type="ORF">EV695_2482</name>
</gene>
<evidence type="ECO:0000256" key="1">
    <source>
        <dbReference type="SAM" id="SignalP"/>
    </source>
</evidence>
<reference evidence="2 3" key="1">
    <citation type="submission" date="2019-03" db="EMBL/GenBank/DDBJ databases">
        <title>Genomic Encyclopedia of Type Strains, Phase IV (KMG-IV): sequencing the most valuable type-strain genomes for metagenomic binning, comparative biology and taxonomic classification.</title>
        <authorList>
            <person name="Goeker M."/>
        </authorList>
    </citation>
    <scope>NUCLEOTIDE SEQUENCE [LARGE SCALE GENOMIC DNA]</scope>
    <source>
        <strain evidence="2 3">DSM 24830</strain>
    </source>
</reference>
<comment type="caution">
    <text evidence="2">The sequence shown here is derived from an EMBL/GenBank/DDBJ whole genome shotgun (WGS) entry which is preliminary data.</text>
</comment>
<dbReference type="Pfam" id="PF03922">
    <property type="entry name" value="OmpW"/>
    <property type="match status" value="1"/>
</dbReference>
<dbReference type="InterPro" id="IPR011250">
    <property type="entry name" value="OMP/PagP_B-barrel"/>
</dbReference>
<evidence type="ECO:0000313" key="3">
    <source>
        <dbReference type="Proteomes" id="UP000294887"/>
    </source>
</evidence>
<sequence>MKKVNAIALAVSAAILALPMAASAYEKGDILLKFGAATVVPDDKSDDIQEIAGEAVSADNETQLGLSGTYMLSEKLGIEVLAATPFTHQIKADGGTLDGASIGEIKHLPPTISAQYYFLGGKGKFQPYVGAGLNYTIFFHEKVGNDAAGLGYTKLKLDNSIGLAAQIGVDYQINDKWFLNASAMYADIDTDATLTGPGATTLHVDYDLDPMVYRLNVGYKF</sequence>
<dbReference type="Gene3D" id="2.40.160.20">
    <property type="match status" value="1"/>
</dbReference>
<accession>A0A4V2P865</accession>
<dbReference type="EMBL" id="SMFQ01000004">
    <property type="protein sequence ID" value="TCJ84525.1"/>
    <property type="molecule type" value="Genomic_DNA"/>
</dbReference>
<dbReference type="AlphaFoldDB" id="A0A4V2P865"/>
<dbReference type="GO" id="GO:0019867">
    <property type="term" value="C:outer membrane"/>
    <property type="evidence" value="ECO:0007669"/>
    <property type="project" value="InterPro"/>
</dbReference>
<keyword evidence="3" id="KW-1185">Reference proteome</keyword>
<dbReference type="OrthoDB" id="9807574at2"/>
<proteinExistence type="predicted"/>
<dbReference type="InterPro" id="IPR005618">
    <property type="entry name" value="OMPW"/>
</dbReference>
<feature type="chain" id="PRO_5020529622" evidence="1">
    <location>
        <begin position="25"/>
        <end position="221"/>
    </location>
</feature>